<dbReference type="PROSITE" id="PS50862">
    <property type="entry name" value="AA_TRNA_LIGASE_II"/>
    <property type="match status" value="1"/>
</dbReference>
<evidence type="ECO:0000256" key="3">
    <source>
        <dbReference type="ARBA" id="ARBA00012841"/>
    </source>
</evidence>
<dbReference type="SUPFAM" id="SSF55681">
    <property type="entry name" value="Class II aaRS and biotin synthetases"/>
    <property type="match status" value="1"/>
</dbReference>
<dbReference type="InterPro" id="IPR004523">
    <property type="entry name" value="Asp-tRNA_synthase_2"/>
</dbReference>
<dbReference type="NCBIfam" id="TIGR00458">
    <property type="entry name" value="aspS_nondisc"/>
    <property type="match status" value="1"/>
</dbReference>
<comment type="caution">
    <text evidence="12">The sequence shown here is derived from an EMBL/GenBank/DDBJ whole genome shotgun (WGS) entry which is preliminary data.</text>
</comment>
<evidence type="ECO:0000313" key="12">
    <source>
        <dbReference type="EMBL" id="MED6206551.1"/>
    </source>
</evidence>
<keyword evidence="9" id="KW-0030">Aminoacyl-tRNA synthetase</keyword>
<dbReference type="PANTHER" id="PTHR43450:SF1">
    <property type="entry name" value="ASPARTATE--TRNA LIGASE, CYTOPLASMIC"/>
    <property type="match status" value="1"/>
</dbReference>
<keyword evidence="4" id="KW-0963">Cytoplasm</keyword>
<evidence type="ECO:0000256" key="9">
    <source>
        <dbReference type="ARBA" id="ARBA00023146"/>
    </source>
</evidence>
<dbReference type="InterPro" id="IPR006195">
    <property type="entry name" value="aa-tRNA-synth_II"/>
</dbReference>
<evidence type="ECO:0000256" key="1">
    <source>
        <dbReference type="ARBA" id="ARBA00004496"/>
    </source>
</evidence>
<dbReference type="SUPFAM" id="SSF50249">
    <property type="entry name" value="Nucleic acid-binding proteins"/>
    <property type="match status" value="1"/>
</dbReference>
<dbReference type="CDD" id="cd00776">
    <property type="entry name" value="AsxRS_core"/>
    <property type="match status" value="1"/>
</dbReference>
<evidence type="ECO:0000256" key="6">
    <source>
        <dbReference type="ARBA" id="ARBA00022741"/>
    </source>
</evidence>
<dbReference type="Pfam" id="PF00152">
    <property type="entry name" value="tRNA-synt_2"/>
    <property type="match status" value="1"/>
</dbReference>
<evidence type="ECO:0000256" key="4">
    <source>
        <dbReference type="ARBA" id="ARBA00022490"/>
    </source>
</evidence>
<dbReference type="Proteomes" id="UP001341840">
    <property type="component" value="Unassembled WGS sequence"/>
</dbReference>
<evidence type="ECO:0000256" key="8">
    <source>
        <dbReference type="ARBA" id="ARBA00022917"/>
    </source>
</evidence>
<evidence type="ECO:0000256" key="5">
    <source>
        <dbReference type="ARBA" id="ARBA00022598"/>
    </source>
</evidence>
<evidence type="ECO:0000313" key="13">
    <source>
        <dbReference type="Proteomes" id="UP001341840"/>
    </source>
</evidence>
<keyword evidence="6" id="KW-0547">Nucleotide-binding</keyword>
<dbReference type="PANTHER" id="PTHR43450">
    <property type="entry name" value="ASPARTYL-TRNA SYNTHETASE"/>
    <property type="match status" value="1"/>
</dbReference>
<dbReference type="InterPro" id="IPR004364">
    <property type="entry name" value="Aa-tRNA-synt_II"/>
</dbReference>
<name>A0ABU6Y9E4_9FABA</name>
<keyword evidence="13" id="KW-1185">Reference proteome</keyword>
<dbReference type="Gene3D" id="2.40.50.140">
    <property type="entry name" value="Nucleic acid-binding proteins"/>
    <property type="match status" value="1"/>
</dbReference>
<feature type="domain" description="Aminoacyl-transfer RNA synthetases class-II family profile" evidence="11">
    <location>
        <begin position="154"/>
        <end position="447"/>
    </location>
</feature>
<proteinExistence type="inferred from homology"/>
<keyword evidence="8" id="KW-0648">Protein biosynthesis</keyword>
<dbReference type="InterPro" id="IPR045864">
    <property type="entry name" value="aa-tRNA-synth_II/BPL/LPL"/>
</dbReference>
<dbReference type="HAMAP" id="MF_02075">
    <property type="entry name" value="Asp_tRNA_synth_type2"/>
    <property type="match status" value="1"/>
</dbReference>
<dbReference type="NCBIfam" id="NF003483">
    <property type="entry name" value="PRK05159.1"/>
    <property type="match status" value="1"/>
</dbReference>
<dbReference type="InterPro" id="IPR012340">
    <property type="entry name" value="NA-bd_OB-fold"/>
</dbReference>
<protein>
    <recommendedName>
        <fullName evidence="3">aspartate--tRNA ligase</fullName>
        <ecNumber evidence="3">6.1.1.12</ecNumber>
    </recommendedName>
</protein>
<keyword evidence="7" id="KW-0067">ATP-binding</keyword>
<gene>
    <name evidence="12" type="primary">IBI1</name>
    <name evidence="12" type="ORF">PIB30_028008</name>
</gene>
<comment type="similarity">
    <text evidence="2">Belongs to the class-II aminoacyl-tRNA synthetase family. Type 2 subfamily.</text>
</comment>
<reference evidence="12 13" key="1">
    <citation type="journal article" date="2023" name="Plants (Basel)">
        <title>Bridging the Gap: Combining Genomics and Transcriptomics Approaches to Understand Stylosanthes scabra, an Orphan Legume from the Brazilian Caatinga.</title>
        <authorList>
            <person name="Ferreira-Neto J.R.C."/>
            <person name="da Silva M.D."/>
            <person name="Binneck E."/>
            <person name="de Melo N.F."/>
            <person name="da Silva R.H."/>
            <person name="de Melo A.L.T.M."/>
            <person name="Pandolfi V."/>
            <person name="Bustamante F.O."/>
            <person name="Brasileiro-Vidal A.C."/>
            <person name="Benko-Iseppon A.M."/>
        </authorList>
    </citation>
    <scope>NUCLEOTIDE SEQUENCE [LARGE SCALE GENOMIC DNA]</scope>
    <source>
        <tissue evidence="12">Leaves</tissue>
    </source>
</reference>
<dbReference type="EC" id="6.1.1.12" evidence="3"/>
<dbReference type="CDD" id="cd04320">
    <property type="entry name" value="AspRS_cyto_N"/>
    <property type="match status" value="1"/>
</dbReference>
<accession>A0ABU6Y9E4</accession>
<dbReference type="EMBL" id="JASCZI010241765">
    <property type="protein sequence ID" value="MED6206551.1"/>
    <property type="molecule type" value="Genomic_DNA"/>
</dbReference>
<evidence type="ECO:0000256" key="7">
    <source>
        <dbReference type="ARBA" id="ARBA00022840"/>
    </source>
</evidence>
<organism evidence="12 13">
    <name type="scientific">Stylosanthes scabra</name>
    <dbReference type="NCBI Taxonomy" id="79078"/>
    <lineage>
        <taxon>Eukaryota</taxon>
        <taxon>Viridiplantae</taxon>
        <taxon>Streptophyta</taxon>
        <taxon>Embryophyta</taxon>
        <taxon>Tracheophyta</taxon>
        <taxon>Spermatophyta</taxon>
        <taxon>Magnoliopsida</taxon>
        <taxon>eudicotyledons</taxon>
        <taxon>Gunneridae</taxon>
        <taxon>Pentapetalae</taxon>
        <taxon>rosids</taxon>
        <taxon>fabids</taxon>
        <taxon>Fabales</taxon>
        <taxon>Fabaceae</taxon>
        <taxon>Papilionoideae</taxon>
        <taxon>50 kb inversion clade</taxon>
        <taxon>dalbergioids sensu lato</taxon>
        <taxon>Dalbergieae</taxon>
        <taxon>Pterocarpus clade</taxon>
        <taxon>Stylosanthes</taxon>
    </lineage>
</organism>
<evidence type="ECO:0000256" key="10">
    <source>
        <dbReference type="ARBA" id="ARBA00047904"/>
    </source>
</evidence>
<dbReference type="PRINTS" id="PR01042">
    <property type="entry name" value="TRNASYNTHASP"/>
</dbReference>
<dbReference type="InterPro" id="IPR002312">
    <property type="entry name" value="Asp/Asn-tRNA-synth_IIb"/>
</dbReference>
<evidence type="ECO:0000259" key="11">
    <source>
        <dbReference type="PROSITE" id="PS50862"/>
    </source>
</evidence>
<keyword evidence="5 12" id="KW-0436">Ligase</keyword>
<evidence type="ECO:0000256" key="2">
    <source>
        <dbReference type="ARBA" id="ARBA00005312"/>
    </source>
</evidence>
<sequence>MLHGNYGNIAIEELQLKTPVDPAGWTHVENLDKSLEAKQVLIRGRVQAIRPVGKKMAFLVVRENGFMVQAQQYLVSVQMVKYAAALSRESVIDVEGVVSVPSEQIKATTQQVEVQVRKLYCVSRALPTLRINLEDAARSEAEIEKALQAGEQLSQVGNAFRQFLLSEGFVEIHTPRLIARSSEGGAAVFRLDYKGHPACLAQSPQLHKQMAICADFGRVFEIGPVFRAEDSFTHRHLCEFTGLDVEMEIKKHYYEVMDIVDRLFVSIFDSLNQNCKKDLENVARQYPFEPLKYLRQTLRLTYEEGVQMLKDAGTEIEPFGDLNTEAERKLGQLVLEKYGTKFYILYQYPLAVRPFYTMPCYDNPQYSNSFDVFIRGEEIISGAQRVQNAEMLEKRSESCGIDVKTISTYIDSFRYGAPTHGGFGVVLERVVMLFCGLNNIRKTSLYPRDPQRIAP</sequence>
<comment type="subcellular location">
    <subcellularLocation>
        <location evidence="1">Cytoplasm</location>
    </subcellularLocation>
</comment>
<dbReference type="Gene3D" id="3.30.930.10">
    <property type="entry name" value="Bira Bifunctional Protein, Domain 2"/>
    <property type="match status" value="1"/>
</dbReference>
<comment type="catalytic activity">
    <reaction evidence="10">
        <text>tRNA(Asp) + L-aspartate + ATP = L-aspartyl-tRNA(Asp) + AMP + diphosphate</text>
        <dbReference type="Rhea" id="RHEA:19649"/>
        <dbReference type="Rhea" id="RHEA-COMP:9660"/>
        <dbReference type="Rhea" id="RHEA-COMP:9678"/>
        <dbReference type="ChEBI" id="CHEBI:29991"/>
        <dbReference type="ChEBI" id="CHEBI:30616"/>
        <dbReference type="ChEBI" id="CHEBI:33019"/>
        <dbReference type="ChEBI" id="CHEBI:78442"/>
        <dbReference type="ChEBI" id="CHEBI:78516"/>
        <dbReference type="ChEBI" id="CHEBI:456215"/>
        <dbReference type="EC" id="6.1.1.12"/>
    </reaction>
</comment>
<dbReference type="GO" id="GO:0004815">
    <property type="term" value="F:aspartate-tRNA ligase activity"/>
    <property type="evidence" value="ECO:0007669"/>
    <property type="project" value="UniProtKB-EC"/>
</dbReference>